<dbReference type="GO" id="GO:0006099">
    <property type="term" value="P:tricarboxylic acid cycle"/>
    <property type="evidence" value="ECO:0007669"/>
    <property type="project" value="InterPro"/>
</dbReference>
<name>A0A6N7VWF9_9ACTO</name>
<feature type="active site" evidence="9">
    <location>
        <position position="537"/>
    </location>
</feature>
<dbReference type="PANTHER" id="PTHR30523">
    <property type="entry name" value="PHOSPHOENOLPYRUVATE CARBOXYLASE"/>
    <property type="match status" value="1"/>
</dbReference>
<keyword evidence="11" id="KW-0670">Pyruvate</keyword>
<dbReference type="AlphaFoldDB" id="A0A6N7VWF9"/>
<comment type="subunit">
    <text evidence="9">Homotetramer.</text>
</comment>
<comment type="cofactor">
    <cofactor evidence="9">
        <name>Mg(2+)</name>
        <dbReference type="ChEBI" id="CHEBI:18420"/>
    </cofactor>
</comment>
<dbReference type="GO" id="GO:0008964">
    <property type="term" value="F:phosphoenolpyruvate carboxylase activity"/>
    <property type="evidence" value="ECO:0007669"/>
    <property type="project" value="UniProtKB-UniRule"/>
</dbReference>
<reference evidence="11 12" key="1">
    <citation type="submission" date="2019-08" db="EMBL/GenBank/DDBJ databases">
        <title>In-depth cultivation of the pig gut microbiome towards novel bacterial diversity and tailored functional studies.</title>
        <authorList>
            <person name="Wylensek D."/>
            <person name="Hitch T.C.A."/>
            <person name="Clavel T."/>
        </authorList>
    </citation>
    <scope>NUCLEOTIDE SEQUENCE [LARGE SCALE GENOMIC DNA]</scope>
    <source>
        <strain evidence="11 12">WB03_NA08</strain>
    </source>
</reference>
<dbReference type="PANTHER" id="PTHR30523:SF6">
    <property type="entry name" value="PHOSPHOENOLPYRUVATE CARBOXYLASE"/>
    <property type="match status" value="1"/>
</dbReference>
<comment type="catalytic activity">
    <reaction evidence="8 9">
        <text>oxaloacetate + phosphate = phosphoenolpyruvate + hydrogencarbonate</text>
        <dbReference type="Rhea" id="RHEA:28370"/>
        <dbReference type="ChEBI" id="CHEBI:16452"/>
        <dbReference type="ChEBI" id="CHEBI:17544"/>
        <dbReference type="ChEBI" id="CHEBI:43474"/>
        <dbReference type="ChEBI" id="CHEBI:58702"/>
        <dbReference type="EC" id="4.1.1.31"/>
    </reaction>
</comment>
<dbReference type="PROSITE" id="PS00781">
    <property type="entry name" value="PEPCASE_1"/>
    <property type="match status" value="1"/>
</dbReference>
<comment type="caution">
    <text evidence="11">The sequence shown here is derived from an EMBL/GenBank/DDBJ whole genome shotgun (WGS) entry which is preliminary data.</text>
</comment>
<accession>A0A6N7VWF9</accession>
<dbReference type="GO" id="GO:0005829">
    <property type="term" value="C:cytosol"/>
    <property type="evidence" value="ECO:0007669"/>
    <property type="project" value="TreeGrafter"/>
</dbReference>
<evidence type="ECO:0000256" key="7">
    <source>
        <dbReference type="ARBA" id="ARBA00023300"/>
    </source>
</evidence>
<dbReference type="InterPro" id="IPR018129">
    <property type="entry name" value="PEP_COase_Lys_AS"/>
</dbReference>
<keyword evidence="5 9" id="KW-0460">Magnesium</keyword>
<dbReference type="EC" id="4.1.1.31" evidence="3 9"/>
<dbReference type="EMBL" id="VULO01000015">
    <property type="protein sequence ID" value="MSS85340.1"/>
    <property type="molecule type" value="Genomic_DNA"/>
</dbReference>
<dbReference type="InterPro" id="IPR021135">
    <property type="entry name" value="PEP_COase"/>
</dbReference>
<evidence type="ECO:0000256" key="8">
    <source>
        <dbReference type="ARBA" id="ARBA00048995"/>
    </source>
</evidence>
<sequence length="867" mass="96424">MPDALRSDVRLLGELLGTVLVEAGGQQLFDDVEDLRAATIEAYEGNESSLEYAQALVESFSVKRASEVARAFTCYFHLVNTAEEYHRVRSLRKRDHSVSSDVQAGPKTVAEAVVQLNREVGIAEAQRRLAELEFRPVFTAHPTEARRRAVSSAIRRISDLLGQLDDPRGGEIEKDDLKAQLLSQINVLWRTAPIRSKDPSPLDEVRTIMGIFDSTLFEQLPKTYRAIDMALQPGQSGVAKPMTPAFVKFGSWIGGDRDGNPNVTSRITRDAALIAAEHILLGLEKHTRRLGRELTIEAALTPPSELLVAMLMRQRDLDVDRMESIENRSPNEPHRQALLFMAERLKATRLRDADLAYGDVSDFLDDLSTIQQSLDQAGDARNAYGDLQHLVWQAESFGFHLAELEVRQHSQVHRETLEEIDRVGDGSELSERSREVLDTMRAISAIQLRFGERAASRYIVSFTQSAKDLESVYRLAQIATNGNPPDLQVIPLFETFDDLQNSVAVLEQMLTISEVQDLLEKRGRRLEVMLGYSDSSKDVGPVSATLALYDAQKRISQWARDQDIALTLFHGRGGALGRGGGPAHRAILSQPPLSVNDRFKVTEQGEVIFARYGDPTIAARHINQVAAATLMAGAPSIEKRNDEAAQKFAPMAHMLDSVSRQRFLGLVQARGFPQWFAHITPLEEIGMLSLGSRPAKRGLSVDSLEDLRAIPWVFAWTQARINLTGWFGLGSALAAIGDIAWLQEAYRDWPLFTTMIDNVEMSLAKTDEHIARRYLALGDRKDLAQSVIEEMRLTREWVLKVTGHSRPLESTYVLGRAVQLRSPYVDALSLIQLRALEGLRTGQNTPELKDLLLLTVSGVAAGLQNTG</sequence>
<dbReference type="GO" id="GO:0015977">
    <property type="term" value="P:carbon fixation"/>
    <property type="evidence" value="ECO:0007669"/>
    <property type="project" value="UniProtKB-UniRule"/>
</dbReference>
<comment type="function">
    <text evidence="1 9">Forms oxaloacetate, a four-carbon dicarboxylic acid source for the tricarboxylic acid cycle.</text>
</comment>
<evidence type="ECO:0000256" key="1">
    <source>
        <dbReference type="ARBA" id="ARBA00003670"/>
    </source>
</evidence>
<dbReference type="Gene3D" id="1.20.1440.90">
    <property type="entry name" value="Phosphoenolpyruvate/pyruvate domain"/>
    <property type="match status" value="1"/>
</dbReference>
<dbReference type="GO" id="GO:0006107">
    <property type="term" value="P:oxaloacetate metabolic process"/>
    <property type="evidence" value="ECO:0007669"/>
    <property type="project" value="UniProtKB-UniRule"/>
</dbReference>
<dbReference type="InterPro" id="IPR022805">
    <property type="entry name" value="PEP_COase_bac/pln-type"/>
</dbReference>
<dbReference type="Pfam" id="PF00311">
    <property type="entry name" value="PEPcase"/>
    <property type="match status" value="2"/>
</dbReference>
<evidence type="ECO:0000256" key="4">
    <source>
        <dbReference type="ARBA" id="ARBA00022419"/>
    </source>
</evidence>
<evidence type="ECO:0000256" key="3">
    <source>
        <dbReference type="ARBA" id="ARBA00012305"/>
    </source>
</evidence>
<dbReference type="PRINTS" id="PR00150">
    <property type="entry name" value="PEPCARBXLASE"/>
</dbReference>
<dbReference type="InterPro" id="IPR015813">
    <property type="entry name" value="Pyrv/PenolPyrv_kinase-like_dom"/>
</dbReference>
<dbReference type="Proteomes" id="UP000470875">
    <property type="component" value="Unassembled WGS sequence"/>
</dbReference>
<keyword evidence="7 9" id="KW-0120">Carbon dioxide fixation</keyword>
<comment type="similarity">
    <text evidence="2 9">Belongs to the PEPCase type 1 family.</text>
</comment>
<evidence type="ECO:0000256" key="10">
    <source>
        <dbReference type="PROSITE-ProRule" id="PRU10111"/>
    </source>
</evidence>
<organism evidence="11 12">
    <name type="scientific">Scrofimicrobium canadense</name>
    <dbReference type="NCBI Taxonomy" id="2652290"/>
    <lineage>
        <taxon>Bacteria</taxon>
        <taxon>Bacillati</taxon>
        <taxon>Actinomycetota</taxon>
        <taxon>Actinomycetes</taxon>
        <taxon>Actinomycetales</taxon>
        <taxon>Actinomycetaceae</taxon>
        <taxon>Scrofimicrobium</taxon>
    </lineage>
</organism>
<dbReference type="HAMAP" id="MF_00595">
    <property type="entry name" value="PEPcase_type1"/>
    <property type="match status" value="1"/>
</dbReference>
<evidence type="ECO:0000256" key="2">
    <source>
        <dbReference type="ARBA" id="ARBA00008346"/>
    </source>
</evidence>
<dbReference type="SUPFAM" id="SSF51621">
    <property type="entry name" value="Phosphoenolpyruvate/pyruvate domain"/>
    <property type="match status" value="1"/>
</dbReference>
<evidence type="ECO:0000256" key="5">
    <source>
        <dbReference type="ARBA" id="ARBA00022842"/>
    </source>
</evidence>
<evidence type="ECO:0000256" key="9">
    <source>
        <dbReference type="HAMAP-Rule" id="MF_00595"/>
    </source>
</evidence>
<keyword evidence="6 9" id="KW-0456">Lyase</keyword>
<evidence type="ECO:0000256" key="6">
    <source>
        <dbReference type="ARBA" id="ARBA00023239"/>
    </source>
</evidence>
<protein>
    <recommendedName>
        <fullName evidence="4 9">Phosphoenolpyruvate carboxylase</fullName>
        <shortName evidence="9">PEPC</shortName>
        <shortName evidence="9">PEPCase</shortName>
        <ecNumber evidence="3 9">4.1.1.31</ecNumber>
    </recommendedName>
</protein>
<evidence type="ECO:0000313" key="12">
    <source>
        <dbReference type="Proteomes" id="UP000470875"/>
    </source>
</evidence>
<feature type="active site" evidence="9 10">
    <location>
        <position position="141"/>
    </location>
</feature>
<proteinExistence type="inferred from homology"/>
<keyword evidence="12" id="KW-1185">Reference proteome</keyword>
<gene>
    <name evidence="9" type="primary">ppc</name>
    <name evidence="11" type="ORF">FYJ24_11385</name>
</gene>
<dbReference type="GO" id="GO:0000287">
    <property type="term" value="F:magnesium ion binding"/>
    <property type="evidence" value="ECO:0007669"/>
    <property type="project" value="UniProtKB-UniRule"/>
</dbReference>
<evidence type="ECO:0000313" key="11">
    <source>
        <dbReference type="EMBL" id="MSS85340.1"/>
    </source>
</evidence>